<dbReference type="OrthoDB" id="7428628at2"/>
<protein>
    <recommendedName>
        <fullName evidence="3">BFD-like [2Fe-2S]-binding domain-containing protein</fullName>
    </recommendedName>
</protein>
<proteinExistence type="predicted"/>
<organism evidence="1 2">
    <name type="scientific">Rhodoblastus sphagnicola</name>
    <dbReference type="NCBI Taxonomy" id="333368"/>
    <lineage>
        <taxon>Bacteria</taxon>
        <taxon>Pseudomonadati</taxon>
        <taxon>Pseudomonadota</taxon>
        <taxon>Alphaproteobacteria</taxon>
        <taxon>Hyphomicrobiales</taxon>
        <taxon>Rhodoblastaceae</taxon>
        <taxon>Rhodoblastus</taxon>
    </lineage>
</organism>
<sequence length="73" mass="7667">MILCSCNVISDRDVHVAAKPCGARAKRPSEVFCSLGRAPKCGKCVRAIRAALEAHCGGEASHARETADLRACA</sequence>
<keyword evidence="2" id="KW-1185">Reference proteome</keyword>
<dbReference type="EMBL" id="NHSJ01000134">
    <property type="protein sequence ID" value="PPQ26375.1"/>
    <property type="molecule type" value="Genomic_DNA"/>
</dbReference>
<name>A0A2S6MVH8_9HYPH</name>
<dbReference type="Gene3D" id="1.10.10.1100">
    <property type="entry name" value="BFD-like [2Fe-2S]-binding domain"/>
    <property type="match status" value="1"/>
</dbReference>
<evidence type="ECO:0000313" key="2">
    <source>
        <dbReference type="Proteomes" id="UP000239089"/>
    </source>
</evidence>
<dbReference type="Proteomes" id="UP000239089">
    <property type="component" value="Unassembled WGS sequence"/>
</dbReference>
<gene>
    <name evidence="1" type="ORF">CCR94_22305</name>
</gene>
<dbReference type="RefSeq" id="WP_104510493.1">
    <property type="nucleotide sequence ID" value="NZ_JACIGC010000004.1"/>
</dbReference>
<dbReference type="AlphaFoldDB" id="A0A2S6MVH8"/>
<dbReference type="InterPro" id="IPR041854">
    <property type="entry name" value="BFD-like_2Fe2S-bd_dom_sf"/>
</dbReference>
<comment type="caution">
    <text evidence="1">The sequence shown here is derived from an EMBL/GenBank/DDBJ whole genome shotgun (WGS) entry which is preliminary data.</text>
</comment>
<evidence type="ECO:0000313" key="1">
    <source>
        <dbReference type="EMBL" id="PPQ26375.1"/>
    </source>
</evidence>
<evidence type="ECO:0008006" key="3">
    <source>
        <dbReference type="Google" id="ProtNLM"/>
    </source>
</evidence>
<reference evidence="1 2" key="1">
    <citation type="journal article" date="2018" name="Arch. Microbiol.">
        <title>New insights into the metabolic potential of the phototrophic purple bacterium Rhodopila globiformis DSM 161(T) from its draft genome sequence and evidence for a vanadium-dependent nitrogenase.</title>
        <authorList>
            <person name="Imhoff J.F."/>
            <person name="Rahn T."/>
            <person name="Kunzel S."/>
            <person name="Neulinger S.C."/>
        </authorList>
    </citation>
    <scope>NUCLEOTIDE SEQUENCE [LARGE SCALE GENOMIC DNA]</scope>
    <source>
        <strain evidence="1 2">DSM 16996</strain>
    </source>
</reference>
<accession>A0A2S6MVH8</accession>